<evidence type="ECO:0000256" key="12">
    <source>
        <dbReference type="ARBA" id="ARBA00035120"/>
    </source>
</evidence>
<proteinExistence type="inferred from homology"/>
<dbReference type="InterPro" id="IPR003691">
    <property type="entry name" value="FluC"/>
</dbReference>
<feature type="transmembrane region" description="Helical" evidence="14">
    <location>
        <begin position="65"/>
        <end position="86"/>
    </location>
</feature>
<keyword evidence="10 14" id="KW-0472">Membrane</keyword>
<feature type="binding site" evidence="14">
    <location>
        <position position="75"/>
    </location>
    <ligand>
        <name>Na(+)</name>
        <dbReference type="ChEBI" id="CHEBI:29101"/>
        <note>structural</note>
    </ligand>
</feature>
<evidence type="ECO:0000256" key="2">
    <source>
        <dbReference type="ARBA" id="ARBA00022448"/>
    </source>
</evidence>
<evidence type="ECO:0000256" key="11">
    <source>
        <dbReference type="ARBA" id="ARBA00023303"/>
    </source>
</evidence>
<feature type="transmembrane region" description="Helical" evidence="14">
    <location>
        <begin position="98"/>
        <end position="119"/>
    </location>
</feature>
<keyword evidence="6 14" id="KW-0479">Metal-binding</keyword>
<dbReference type="PANTHER" id="PTHR28259">
    <property type="entry name" value="FLUORIDE EXPORT PROTEIN 1-RELATED"/>
    <property type="match status" value="1"/>
</dbReference>
<evidence type="ECO:0000256" key="7">
    <source>
        <dbReference type="ARBA" id="ARBA00022989"/>
    </source>
</evidence>
<evidence type="ECO:0000256" key="9">
    <source>
        <dbReference type="ARBA" id="ARBA00023065"/>
    </source>
</evidence>
<comment type="catalytic activity">
    <reaction evidence="13">
        <text>fluoride(in) = fluoride(out)</text>
        <dbReference type="Rhea" id="RHEA:76159"/>
        <dbReference type="ChEBI" id="CHEBI:17051"/>
    </reaction>
    <physiologicalReaction direction="left-to-right" evidence="13">
        <dbReference type="Rhea" id="RHEA:76160"/>
    </physiologicalReaction>
</comment>
<dbReference type="EMBL" id="CP007389">
    <property type="protein sequence ID" value="APT73256.1"/>
    <property type="molecule type" value="Genomic_DNA"/>
</dbReference>
<feature type="binding site" evidence="14">
    <location>
        <position position="78"/>
    </location>
    <ligand>
        <name>Na(+)</name>
        <dbReference type="ChEBI" id="CHEBI:29101"/>
        <note>structural</note>
    </ligand>
</feature>
<evidence type="ECO:0000256" key="5">
    <source>
        <dbReference type="ARBA" id="ARBA00022692"/>
    </source>
</evidence>
<comment type="similarity">
    <text evidence="12 14">Belongs to the fluoride channel Fluc/FEX (TC 1.A.43) family.</text>
</comment>
<evidence type="ECO:0000313" key="16">
    <source>
        <dbReference type="Proteomes" id="UP000185490"/>
    </source>
</evidence>
<dbReference type="Pfam" id="PF02537">
    <property type="entry name" value="CRCB"/>
    <property type="match status" value="1"/>
</dbReference>
<keyword evidence="4" id="KW-0997">Cell inner membrane</keyword>
<evidence type="ECO:0000256" key="8">
    <source>
        <dbReference type="ARBA" id="ARBA00023053"/>
    </source>
</evidence>
<comment type="subcellular location">
    <subcellularLocation>
        <location evidence="1 14">Cell membrane</location>
        <topology evidence="1 14">Multi-pass membrane protein</topology>
    </subcellularLocation>
</comment>
<dbReference type="PANTHER" id="PTHR28259:SF18">
    <property type="entry name" value="FLUORIDE-SPECIFIC ION CHANNEL FLUC"/>
    <property type="match status" value="1"/>
</dbReference>
<keyword evidence="7 14" id="KW-1133">Transmembrane helix</keyword>
<evidence type="ECO:0000256" key="14">
    <source>
        <dbReference type="HAMAP-Rule" id="MF_00454"/>
    </source>
</evidence>
<gene>
    <name evidence="14" type="primary">fluC</name>
    <name evidence="14" type="synonym">crcB</name>
    <name evidence="15" type="ORF">BW47_01000</name>
</gene>
<keyword evidence="9 14" id="KW-0406">Ion transport</keyword>
<keyword evidence="16" id="KW-1185">Reference proteome</keyword>
<sequence length="125" mass="14103">MKFILIAIGGAFGALFRYFVSKVFNTHFPFNYIPLGTVIVNVLGAFLLSFVLFSSIERFEVNPNFVLFFGTGFLGAFTTFSTFAYETLSLFLTSPFRALVYFFANLFFGFFAAFFGMVLGRGKFL</sequence>
<dbReference type="RefSeq" id="WP_012056420.1">
    <property type="nucleotide sequence ID" value="NZ_CP007389.1"/>
</dbReference>
<evidence type="ECO:0000313" key="15">
    <source>
        <dbReference type="EMBL" id="APT73256.1"/>
    </source>
</evidence>
<comment type="function">
    <text evidence="14">Fluoride-specific ion channel. Important for reducing fluoride concentration in the cell, thus reducing its toxicity.</text>
</comment>
<keyword evidence="11 14" id="KW-0407">Ion channel</keyword>
<keyword evidence="5 14" id="KW-0812">Transmembrane</keyword>
<evidence type="ECO:0000256" key="10">
    <source>
        <dbReference type="ARBA" id="ARBA00023136"/>
    </source>
</evidence>
<name>A0ABM6GCM7_9BACT</name>
<feature type="transmembrane region" description="Helical" evidence="14">
    <location>
        <begin position="31"/>
        <end position="53"/>
    </location>
</feature>
<comment type="activity regulation">
    <text evidence="14">Na(+) is not transported, but it plays an essential structural role and its presence is essential for fluoride channel function.</text>
</comment>
<protein>
    <recommendedName>
        <fullName evidence="14">Fluoride-specific ion channel FluC</fullName>
    </recommendedName>
</protein>
<keyword evidence="8 14" id="KW-0915">Sodium</keyword>
<keyword evidence="3 14" id="KW-1003">Cell membrane</keyword>
<evidence type="ECO:0000256" key="13">
    <source>
        <dbReference type="ARBA" id="ARBA00035585"/>
    </source>
</evidence>
<evidence type="ECO:0000256" key="1">
    <source>
        <dbReference type="ARBA" id="ARBA00004651"/>
    </source>
</evidence>
<dbReference type="HAMAP" id="MF_00454">
    <property type="entry name" value="FluC"/>
    <property type="match status" value="1"/>
</dbReference>
<evidence type="ECO:0000256" key="6">
    <source>
        <dbReference type="ARBA" id="ARBA00022723"/>
    </source>
</evidence>
<dbReference type="NCBIfam" id="TIGR00494">
    <property type="entry name" value="crcB"/>
    <property type="match status" value="1"/>
</dbReference>
<evidence type="ECO:0000256" key="3">
    <source>
        <dbReference type="ARBA" id="ARBA00022475"/>
    </source>
</evidence>
<evidence type="ECO:0000256" key="4">
    <source>
        <dbReference type="ARBA" id="ARBA00022519"/>
    </source>
</evidence>
<accession>A0ABM6GCM7</accession>
<dbReference type="Proteomes" id="UP000185490">
    <property type="component" value="Chromosome"/>
</dbReference>
<reference evidence="15 16" key="1">
    <citation type="submission" date="2014-02" db="EMBL/GenBank/DDBJ databases">
        <title>Diversity of Thermotogales isolates from hydrothermal vents.</title>
        <authorList>
            <person name="Haverkamp T.H.A."/>
            <person name="Lossouarn J."/>
            <person name="Geslin C."/>
            <person name="Nesbo C.L."/>
        </authorList>
    </citation>
    <scope>NUCLEOTIDE SEQUENCE [LARGE SCALE GENOMIC DNA]</scope>
    <source>
        <strain evidence="15 16">431</strain>
    </source>
</reference>
<organism evidence="15 16">
    <name type="scientific">Thermosipho melanesiensis</name>
    <dbReference type="NCBI Taxonomy" id="46541"/>
    <lineage>
        <taxon>Bacteria</taxon>
        <taxon>Thermotogati</taxon>
        <taxon>Thermotogota</taxon>
        <taxon>Thermotogae</taxon>
        <taxon>Thermotogales</taxon>
        <taxon>Fervidobacteriaceae</taxon>
        <taxon>Thermosipho</taxon>
    </lineage>
</organism>
<keyword evidence="2 14" id="KW-0813">Transport</keyword>